<feature type="compositionally biased region" description="Basic residues" evidence="2">
    <location>
        <begin position="494"/>
        <end position="507"/>
    </location>
</feature>
<organism evidence="4 5">
    <name type="scientific">Somion occarium</name>
    <dbReference type="NCBI Taxonomy" id="3059160"/>
    <lineage>
        <taxon>Eukaryota</taxon>
        <taxon>Fungi</taxon>
        <taxon>Dikarya</taxon>
        <taxon>Basidiomycota</taxon>
        <taxon>Agaricomycotina</taxon>
        <taxon>Agaricomycetes</taxon>
        <taxon>Polyporales</taxon>
        <taxon>Cerrenaceae</taxon>
        <taxon>Somion</taxon>
    </lineage>
</organism>
<dbReference type="PANTHER" id="PTHR20913">
    <property type="entry name" value="TBC1 DOMAIN FAMILY MEMBER 20/GTPASE"/>
    <property type="match status" value="1"/>
</dbReference>
<dbReference type="Gene3D" id="1.10.472.80">
    <property type="entry name" value="Ypt/Rab-GAP domain of gyp1p, domain 3"/>
    <property type="match status" value="1"/>
</dbReference>
<dbReference type="InterPro" id="IPR000195">
    <property type="entry name" value="Rab-GAP-TBC_dom"/>
</dbReference>
<evidence type="ECO:0000259" key="3">
    <source>
        <dbReference type="PROSITE" id="PS50086"/>
    </source>
</evidence>
<feature type="domain" description="Rab-GAP TBC" evidence="3">
    <location>
        <begin position="26"/>
        <end position="225"/>
    </location>
</feature>
<dbReference type="PANTHER" id="PTHR20913:SF7">
    <property type="entry name" value="RE60063P"/>
    <property type="match status" value="1"/>
</dbReference>
<evidence type="ECO:0000313" key="4">
    <source>
        <dbReference type="EMBL" id="CAL1698793.1"/>
    </source>
</evidence>
<dbReference type="Proteomes" id="UP001497453">
    <property type="component" value="Chromosome 11"/>
</dbReference>
<dbReference type="SUPFAM" id="SSF47923">
    <property type="entry name" value="Ypt/Rab-GAP domain of gyp1p"/>
    <property type="match status" value="2"/>
</dbReference>
<accession>A0ABP1CSY8</accession>
<feature type="compositionally biased region" description="Pro residues" evidence="2">
    <location>
        <begin position="396"/>
        <end position="407"/>
    </location>
</feature>
<dbReference type="SMART" id="SM00164">
    <property type="entry name" value="TBC"/>
    <property type="match status" value="1"/>
</dbReference>
<gene>
    <name evidence="4" type="ORF">GFSPODELE1_LOCUS2327</name>
</gene>
<feature type="region of interest" description="Disordered" evidence="2">
    <location>
        <begin position="354"/>
        <end position="409"/>
    </location>
</feature>
<reference evidence="5" key="1">
    <citation type="submission" date="2024-04" db="EMBL/GenBank/DDBJ databases">
        <authorList>
            <person name="Shaw F."/>
            <person name="Minotto A."/>
        </authorList>
    </citation>
    <scope>NUCLEOTIDE SEQUENCE [LARGE SCALE GENOMIC DNA]</scope>
</reference>
<keyword evidence="1" id="KW-0343">GTPase activation</keyword>
<feature type="compositionally biased region" description="Basic and acidic residues" evidence="2">
    <location>
        <begin position="484"/>
        <end position="493"/>
    </location>
</feature>
<proteinExistence type="predicted"/>
<name>A0ABP1CSY8_9APHY</name>
<sequence>MSDEENVGERRTLDWEDARRRSLLPGGFGQDRVALWKSLLNVPDYEDRNSTVYLSGWRADSVAGLSIDSVEEHADERQIKLDTDRSFVLYPVEEVKSKEQLQAQLHDLIVALFRKRRHLSYFQGYHDIISVLFLTLPEDILLASAEKMSLHRLRDSMGSNLEPVIALVRVLQRLLSLADPNFAEILQRTSPLPYYALSNLLTLFSHDLPTLSLAQHAFDYLLSRPPIAAVYLAAAMLLSRKAEVELLEQEGEDGMIHSLLCSLPDLFDSDEDNGEASEDEDILGPVLEEMMRDISSSEPAGERESQAEAVSIEMEVSIKKVLTTVQDLPDTFDSASSRSDYAAAETSALAEVSFSPDLNNIPSDEAPGSSDAYLDEQPQEPLFSQQLSEDTQDSRPPTPPTPPPPRPRMSLISLLQQADLLYELYPPSHPSIALDTILGPQSVMFTWSENPSQLPQDDEAELMATKPDLVVHPVKEESEEEEEGKEKEGEHRGEKRRRRRLRKPHRLVPSRRKAMVASAVLVLGIAVAVYGTGGFRGGGIGDSHRPGHREWRTVTKFIGALFVGAGERLLDSIWG</sequence>
<dbReference type="InterPro" id="IPR045913">
    <property type="entry name" value="TBC20/Gyp8-like"/>
</dbReference>
<dbReference type="InterPro" id="IPR035969">
    <property type="entry name" value="Rab-GAP_TBC_sf"/>
</dbReference>
<dbReference type="PROSITE" id="PS50086">
    <property type="entry name" value="TBC_RABGAP"/>
    <property type="match status" value="1"/>
</dbReference>
<protein>
    <recommendedName>
        <fullName evidence="3">Rab-GAP TBC domain-containing protein</fullName>
    </recommendedName>
</protein>
<feature type="region of interest" description="Disordered" evidence="2">
    <location>
        <begin position="471"/>
        <end position="507"/>
    </location>
</feature>
<evidence type="ECO:0000256" key="1">
    <source>
        <dbReference type="ARBA" id="ARBA00022468"/>
    </source>
</evidence>
<dbReference type="EMBL" id="OZ037954">
    <property type="protein sequence ID" value="CAL1698793.1"/>
    <property type="molecule type" value="Genomic_DNA"/>
</dbReference>
<dbReference type="Pfam" id="PF00566">
    <property type="entry name" value="RabGAP-TBC"/>
    <property type="match status" value="1"/>
</dbReference>
<dbReference type="Gene3D" id="1.10.8.1310">
    <property type="match status" value="1"/>
</dbReference>
<keyword evidence="5" id="KW-1185">Reference proteome</keyword>
<evidence type="ECO:0000313" key="5">
    <source>
        <dbReference type="Proteomes" id="UP001497453"/>
    </source>
</evidence>
<evidence type="ECO:0000256" key="2">
    <source>
        <dbReference type="SAM" id="MobiDB-lite"/>
    </source>
</evidence>